<keyword evidence="7 9" id="KW-0539">Nucleus</keyword>
<protein>
    <recommendedName>
        <fullName evidence="3 9">Mediator of RNA polymerase II transcription subunit 16</fullName>
    </recommendedName>
    <alternativeName>
        <fullName evidence="8 9">Mediator complex subunit 16</fullName>
    </alternativeName>
</protein>
<evidence type="ECO:0000256" key="3">
    <source>
        <dbReference type="ARBA" id="ARBA00019614"/>
    </source>
</evidence>
<feature type="compositionally biased region" description="Polar residues" evidence="10">
    <location>
        <begin position="844"/>
        <end position="858"/>
    </location>
</feature>
<gene>
    <name evidence="9" type="primary">MED16</name>
    <name evidence="13" type="ORF">ZT3D7_G2163</name>
</gene>
<dbReference type="EMBL" id="LT853692">
    <property type="protein sequence ID" value="SMQ47016.1"/>
    <property type="molecule type" value="Genomic_DNA"/>
</dbReference>
<evidence type="ECO:0000256" key="4">
    <source>
        <dbReference type="ARBA" id="ARBA00023015"/>
    </source>
</evidence>
<evidence type="ECO:0000259" key="11">
    <source>
        <dbReference type="Pfam" id="PF11635"/>
    </source>
</evidence>
<evidence type="ECO:0000256" key="7">
    <source>
        <dbReference type="ARBA" id="ARBA00023242"/>
    </source>
</evidence>
<evidence type="ECO:0000256" key="5">
    <source>
        <dbReference type="ARBA" id="ARBA00023159"/>
    </source>
</evidence>
<comment type="similarity">
    <text evidence="2 9">Belongs to the Mediator complex subunit 16 family.</text>
</comment>
<dbReference type="Pfam" id="PF11635">
    <property type="entry name" value="Med16_N"/>
    <property type="match status" value="1"/>
</dbReference>
<evidence type="ECO:0000256" key="1">
    <source>
        <dbReference type="ARBA" id="ARBA00004123"/>
    </source>
</evidence>
<name>A0A1X7RHV5_ZYMT9</name>
<sequence>MDSNQIEEASMVDAAMMDPTMEDLFGEAANDLAVGDLGVGLPPIPLPPSLMLRIAELQHKGCCTKLAWSNTGSIARISEDGTQVTFHVMRRSRKTGQWCVGRASGYPIKASEGREFVHIQFSGIGIDLAVVDDLGIVHMHTLTGGLGRMVPAEGNISNDITRNELHAVVGMHWLAVWTTEFTGPYIRPANKIGNKWEAQLQQRDQHSIKIHHPAMGRHAVLYITRSTELTLLYQNEGQGWQSTSIVIDEVRSSDQIISHAAMGEEGADLLVVTFDHSSRMRLYRVSIEWNATQHSRQAGMVYTLIAPTMEVHHLTASHHTRAQHAHSAQLTHLEIIPAVPEAAQTMPTAATILAVFTQTSVPSDANPSQNAYSIISRWRVESLMPTLHDSFKKLSNARADSNGVLNSTTVLRRESDIITNKPILSIKSQMFDTMLAFTSSDGSIDLRDRLTMDQLGPFGLPTTVSSLLQAGFDHLASTQNLHVALSADASGLATISASDNSLTARPMTFTHGWTPSTPSALLDNTPYLEAGTVCLARQYAFLCYNSMSNDEVLSLFPSPAPDPSLHTTFLTQIFKMVNRSPDISMHENARQQMAVLKEPIVPRVLSAQLSLGTEPITGNRNVAAQYAYIFLNLRHIGTALAHTISQKDLSRVSPEAVHSLRPLVRWSIDLMIHIVSALSQLRGSNPSTTSASPILPLLLASFSRALLRFQVLWVIKYLHLLQQIIPRLPTLAQRTELAATLELGTKSLPFKLPALEALLVDIDSAIRQVYSSGEVNAERRGEIEVGLICGGGGVPRELQGVIARLVDVGVGKVLDAEGTDVVKLCFWDATWLGIERVQTPPPRSSHTNGTHTSKTSPTEAVFPGDMEIGGRWGYDIIRKVPLTEGMVVRECRRCGAVMEDFSPERVRASPGWLGHAQKNCVCMNYWVCG</sequence>
<keyword evidence="14" id="KW-1185">Reference proteome</keyword>
<dbReference type="InterPro" id="IPR048338">
    <property type="entry name" value="Mediator_Med16"/>
</dbReference>
<keyword evidence="6 9" id="KW-0804">Transcription</keyword>
<dbReference type="GO" id="GO:0045893">
    <property type="term" value="P:positive regulation of DNA-templated transcription"/>
    <property type="evidence" value="ECO:0007669"/>
    <property type="project" value="TreeGrafter"/>
</dbReference>
<dbReference type="Proteomes" id="UP000215127">
    <property type="component" value="Chromosome 1"/>
</dbReference>
<evidence type="ECO:0000313" key="13">
    <source>
        <dbReference type="EMBL" id="SMQ47016.1"/>
    </source>
</evidence>
<evidence type="ECO:0000256" key="9">
    <source>
        <dbReference type="RuleBase" id="RU364149"/>
    </source>
</evidence>
<evidence type="ECO:0000259" key="12">
    <source>
        <dbReference type="Pfam" id="PF20719"/>
    </source>
</evidence>
<evidence type="ECO:0000313" key="14">
    <source>
        <dbReference type="Proteomes" id="UP000215127"/>
    </source>
</evidence>
<dbReference type="InterPro" id="IPR048339">
    <property type="entry name" value="Mediator_Med16_C"/>
</dbReference>
<comment type="subunit">
    <text evidence="9">Component of the Mediator complex.</text>
</comment>
<accession>A0A1X7RHV5</accession>
<reference evidence="13 14" key="1">
    <citation type="submission" date="2016-06" db="EMBL/GenBank/DDBJ databases">
        <authorList>
            <person name="Kjaerup R.B."/>
            <person name="Dalgaard T.S."/>
            <person name="Juul-Madsen H.R."/>
        </authorList>
    </citation>
    <scope>NUCLEOTIDE SEQUENCE [LARGE SCALE GENOMIC DNA]</scope>
</reference>
<evidence type="ECO:0000256" key="8">
    <source>
        <dbReference type="ARBA" id="ARBA00032015"/>
    </source>
</evidence>
<dbReference type="AlphaFoldDB" id="A0A1X7RHV5"/>
<dbReference type="PANTHER" id="PTHR13224:SF6">
    <property type="entry name" value="MEDIATOR OF RNA POLYMERASE II TRANSCRIPTION SUBUNIT 16"/>
    <property type="match status" value="1"/>
</dbReference>
<keyword evidence="5 9" id="KW-0010">Activator</keyword>
<evidence type="ECO:0000256" key="10">
    <source>
        <dbReference type="SAM" id="MobiDB-lite"/>
    </source>
</evidence>
<evidence type="ECO:0000256" key="2">
    <source>
        <dbReference type="ARBA" id="ARBA00006543"/>
    </source>
</evidence>
<dbReference type="Pfam" id="PF20719">
    <property type="entry name" value="Med16_C"/>
    <property type="match status" value="1"/>
</dbReference>
<dbReference type="InterPro" id="IPR021665">
    <property type="entry name" value="Mediator_Med16_N"/>
</dbReference>
<feature type="domain" description="Mediator complex subunit 16 C-terminal" evidence="12">
    <location>
        <begin position="820"/>
        <end position="927"/>
    </location>
</feature>
<dbReference type="PANTHER" id="PTHR13224">
    <property type="entry name" value="THYROID HORMONE RECEPTOR-ASSOCIATED PROTEIN-RELATED"/>
    <property type="match status" value="1"/>
</dbReference>
<keyword evidence="4 9" id="KW-0805">Transcription regulation</keyword>
<evidence type="ECO:0000256" key="6">
    <source>
        <dbReference type="ARBA" id="ARBA00023163"/>
    </source>
</evidence>
<proteinExistence type="inferred from homology"/>
<feature type="region of interest" description="Disordered" evidence="10">
    <location>
        <begin position="838"/>
        <end position="859"/>
    </location>
</feature>
<organism evidence="13 14">
    <name type="scientific">Zymoseptoria tritici (strain ST99CH_3D7)</name>
    <dbReference type="NCBI Taxonomy" id="1276538"/>
    <lineage>
        <taxon>Eukaryota</taxon>
        <taxon>Fungi</taxon>
        <taxon>Dikarya</taxon>
        <taxon>Ascomycota</taxon>
        <taxon>Pezizomycotina</taxon>
        <taxon>Dothideomycetes</taxon>
        <taxon>Dothideomycetidae</taxon>
        <taxon>Mycosphaerellales</taxon>
        <taxon>Mycosphaerellaceae</taxon>
        <taxon>Zymoseptoria</taxon>
    </lineage>
</organism>
<feature type="domain" description="Mediator complex subunit Med16 N-terminal" evidence="11">
    <location>
        <begin position="196"/>
        <end position="473"/>
    </location>
</feature>
<comment type="subcellular location">
    <subcellularLocation>
        <location evidence="1 9">Nucleus</location>
    </subcellularLocation>
</comment>
<dbReference type="STRING" id="1276538.A0A1X7RHV5"/>
<comment type="function">
    <text evidence="9">Component of the Mediator complex, a coactivator involved in the regulated transcription of nearly all RNA polymerase II-dependent genes. Mediator functions as a bridge to convey information from gene-specific regulatory proteins to the basal RNA polymerase II transcription machinery. Mediator is recruited to promoters by direct interactions with regulatory proteins and serves as a scaffold for the assembly of a functional preinitiation complex with RNA polymerase II and the general transcription factors.</text>
</comment>
<dbReference type="GO" id="GO:0016592">
    <property type="term" value="C:mediator complex"/>
    <property type="evidence" value="ECO:0007669"/>
    <property type="project" value="InterPro"/>
</dbReference>